<evidence type="ECO:0000313" key="3">
    <source>
        <dbReference type="Proteomes" id="UP000294360"/>
    </source>
</evidence>
<dbReference type="PANTHER" id="PTHR42803">
    <property type="entry name" value="ACYL-COA DEHYDROGENASE"/>
    <property type="match status" value="1"/>
</dbReference>
<accession>A0A4U8Z6W0</accession>
<organism evidence="2 3">
    <name type="scientific">Methylocella tundrae</name>
    <dbReference type="NCBI Taxonomy" id="227605"/>
    <lineage>
        <taxon>Bacteria</taxon>
        <taxon>Pseudomonadati</taxon>
        <taxon>Pseudomonadota</taxon>
        <taxon>Alphaproteobacteria</taxon>
        <taxon>Hyphomicrobiales</taxon>
        <taxon>Beijerinckiaceae</taxon>
        <taxon>Methylocella</taxon>
    </lineage>
</organism>
<protein>
    <submittedName>
        <fullName evidence="2">Uncharacterized protein</fullName>
    </submittedName>
</protein>
<dbReference type="AlphaFoldDB" id="A0A4U8Z6W0"/>
<name>A0A4U8Z6W0_METTU</name>
<evidence type="ECO:0000256" key="1">
    <source>
        <dbReference type="SAM" id="MobiDB-lite"/>
    </source>
</evidence>
<dbReference type="Proteomes" id="UP000294360">
    <property type="component" value="Plasmid 2"/>
</dbReference>
<evidence type="ECO:0000313" key="2">
    <source>
        <dbReference type="EMBL" id="VFU16543.1"/>
    </source>
</evidence>
<gene>
    <name evidence="2" type="ORF">MTUNDRAET4_0195</name>
</gene>
<proteinExistence type="predicted"/>
<feature type="region of interest" description="Disordered" evidence="1">
    <location>
        <begin position="1"/>
        <end position="27"/>
    </location>
</feature>
<dbReference type="SUPFAM" id="SSF56645">
    <property type="entry name" value="Acyl-CoA dehydrogenase NM domain-like"/>
    <property type="match status" value="1"/>
</dbReference>
<dbReference type="PANTHER" id="PTHR42803:SF1">
    <property type="entry name" value="BROAD-SPECIFICITY LINEAR ACYL-COA DEHYDROGENASE FADE5"/>
    <property type="match status" value="1"/>
</dbReference>
<sequence length="117" mass="12933">MRKGHPHEAGRKLPQDHGPKSSSRLASTASPENIIYLALARLPDAPRGIKGISLCLCAEISRQGRWLARPRNGVACGAIRHKMGIKASATCVKNFDEGERLARRRAAWGHARDVRYR</sequence>
<feature type="compositionally biased region" description="Basic and acidic residues" evidence="1">
    <location>
        <begin position="1"/>
        <end position="19"/>
    </location>
</feature>
<dbReference type="InterPro" id="IPR052166">
    <property type="entry name" value="Diverse_Acyl-CoA_DH"/>
</dbReference>
<dbReference type="Gene3D" id="2.40.110.20">
    <property type="match status" value="1"/>
</dbReference>
<dbReference type="InterPro" id="IPR009100">
    <property type="entry name" value="AcylCoA_DH/oxidase_NM_dom_sf"/>
</dbReference>
<dbReference type="GO" id="GO:0016627">
    <property type="term" value="F:oxidoreductase activity, acting on the CH-CH group of donors"/>
    <property type="evidence" value="ECO:0007669"/>
    <property type="project" value="InterPro"/>
</dbReference>
<dbReference type="KEGG" id="mtun:MTUNDRAET4_0195.1"/>
<dbReference type="EMBL" id="LR536451">
    <property type="protein sequence ID" value="VFU16543.1"/>
    <property type="molecule type" value="Genomic_DNA"/>
</dbReference>
<reference evidence="2 3" key="1">
    <citation type="submission" date="2019-03" db="EMBL/GenBank/DDBJ databases">
        <authorList>
            <person name="Kox A.R. M."/>
        </authorList>
    </citation>
    <scope>NUCLEOTIDE SEQUENCE [LARGE SCALE GENOMIC DNA]</scope>
    <source>
        <strain evidence="2">MTUNDRAET4 annotated genome</strain>
        <plasmid evidence="3">2</plasmid>
    </source>
</reference>
<geneLocation type="plasmid" evidence="2 3">
    <name>2</name>
</geneLocation>
<keyword evidence="2" id="KW-0614">Plasmid</keyword>